<dbReference type="EMBL" id="FOHE01000010">
    <property type="protein sequence ID" value="SET37811.1"/>
    <property type="molecule type" value="Genomic_DNA"/>
</dbReference>
<sequence>MIDFIVGDGLCDATVSIYPLGNLCNIFVTTPLRKYITLSAGSR</sequence>
<dbReference type="AlphaFoldDB" id="A0A1I0DZD6"/>
<dbReference type="Proteomes" id="UP000198618">
    <property type="component" value="Unassembled WGS sequence"/>
</dbReference>
<reference evidence="1 2" key="1">
    <citation type="submission" date="2016-10" db="EMBL/GenBank/DDBJ databases">
        <authorList>
            <person name="de Groot N.N."/>
        </authorList>
    </citation>
    <scope>NUCLEOTIDE SEQUENCE [LARGE SCALE GENOMIC DNA]</scope>
    <source>
        <strain evidence="1 2">IBRC-M 10780</strain>
    </source>
</reference>
<evidence type="ECO:0000313" key="1">
    <source>
        <dbReference type="EMBL" id="SET37811.1"/>
    </source>
</evidence>
<accession>A0A1I0DZD6</accession>
<name>A0A1I0DZD6_9BACI</name>
<gene>
    <name evidence="1" type="ORF">SAMN05216389_11013</name>
</gene>
<proteinExistence type="predicted"/>
<keyword evidence="2" id="KW-1185">Reference proteome</keyword>
<organism evidence="1 2">
    <name type="scientific">Oceanobacillus limi</name>
    <dbReference type="NCBI Taxonomy" id="930131"/>
    <lineage>
        <taxon>Bacteria</taxon>
        <taxon>Bacillati</taxon>
        <taxon>Bacillota</taxon>
        <taxon>Bacilli</taxon>
        <taxon>Bacillales</taxon>
        <taxon>Bacillaceae</taxon>
        <taxon>Oceanobacillus</taxon>
    </lineage>
</organism>
<protein>
    <submittedName>
        <fullName evidence="1">Uncharacterized protein</fullName>
    </submittedName>
</protein>
<evidence type="ECO:0000313" key="2">
    <source>
        <dbReference type="Proteomes" id="UP000198618"/>
    </source>
</evidence>
<dbReference type="STRING" id="930131.SAMN05216389_11013"/>